<accession>A0A2P2IP68</accession>
<proteinExistence type="predicted"/>
<dbReference type="EMBL" id="GGEC01002536">
    <property type="protein sequence ID" value="MBW83019.1"/>
    <property type="molecule type" value="Transcribed_RNA"/>
</dbReference>
<reference evidence="1" key="1">
    <citation type="submission" date="2018-02" db="EMBL/GenBank/DDBJ databases">
        <title>Rhizophora mucronata_Transcriptome.</title>
        <authorList>
            <person name="Meera S.P."/>
            <person name="Sreeshan A."/>
            <person name="Augustine A."/>
        </authorList>
    </citation>
    <scope>NUCLEOTIDE SEQUENCE</scope>
    <source>
        <tissue evidence="1">Leaf</tissue>
    </source>
</reference>
<sequence>MTHRATTHKCQNHSHFFLLLLKTPSSIGI</sequence>
<evidence type="ECO:0000313" key="1">
    <source>
        <dbReference type="EMBL" id="MBW83019.1"/>
    </source>
</evidence>
<dbReference type="AlphaFoldDB" id="A0A2P2IP68"/>
<organism evidence="1">
    <name type="scientific">Rhizophora mucronata</name>
    <name type="common">Asiatic mangrove</name>
    <dbReference type="NCBI Taxonomy" id="61149"/>
    <lineage>
        <taxon>Eukaryota</taxon>
        <taxon>Viridiplantae</taxon>
        <taxon>Streptophyta</taxon>
        <taxon>Embryophyta</taxon>
        <taxon>Tracheophyta</taxon>
        <taxon>Spermatophyta</taxon>
        <taxon>Magnoliopsida</taxon>
        <taxon>eudicotyledons</taxon>
        <taxon>Gunneridae</taxon>
        <taxon>Pentapetalae</taxon>
        <taxon>rosids</taxon>
        <taxon>fabids</taxon>
        <taxon>Malpighiales</taxon>
        <taxon>Rhizophoraceae</taxon>
        <taxon>Rhizophora</taxon>
    </lineage>
</organism>
<protein>
    <submittedName>
        <fullName evidence="1">Uncharacterized protein</fullName>
    </submittedName>
</protein>
<name>A0A2P2IP68_RHIMU</name>